<dbReference type="PANTHER" id="PTHR43153:SF1">
    <property type="entry name" value="ELECTRON TRANSFER FLAVOPROTEIN SUBUNIT ALPHA, MITOCHONDRIAL"/>
    <property type="match status" value="1"/>
</dbReference>
<organism evidence="5 6">
    <name type="scientific">Caballeronia arvi</name>
    <dbReference type="NCBI Taxonomy" id="1777135"/>
    <lineage>
        <taxon>Bacteria</taxon>
        <taxon>Pseudomonadati</taxon>
        <taxon>Pseudomonadota</taxon>
        <taxon>Betaproteobacteria</taxon>
        <taxon>Burkholderiales</taxon>
        <taxon>Burkholderiaceae</taxon>
        <taxon>Caballeronia</taxon>
    </lineage>
</organism>
<dbReference type="Proteomes" id="UP000055019">
    <property type="component" value="Unassembled WGS sequence"/>
</dbReference>
<dbReference type="AlphaFoldDB" id="A0A158KZP0"/>
<dbReference type="RefSeq" id="WP_061151909.1">
    <property type="nucleotide sequence ID" value="NZ_FCOM02000076.1"/>
</dbReference>
<evidence type="ECO:0000313" key="6">
    <source>
        <dbReference type="Proteomes" id="UP000055019"/>
    </source>
</evidence>
<dbReference type="EMBL" id="FCOM02000076">
    <property type="protein sequence ID" value="SAL86618.1"/>
    <property type="molecule type" value="Genomic_DNA"/>
</dbReference>
<comment type="subunit">
    <text evidence="2">Heterodimer of an alpha and a beta subunit.</text>
</comment>
<proteinExistence type="inferred from homology"/>
<keyword evidence="6" id="KW-1185">Reference proteome</keyword>
<dbReference type="SUPFAM" id="SSF52467">
    <property type="entry name" value="DHS-like NAD/FAD-binding domain"/>
    <property type="match status" value="1"/>
</dbReference>
<dbReference type="InterPro" id="IPR001308">
    <property type="entry name" value="ETF_a/FixB"/>
</dbReference>
<dbReference type="Pfam" id="PF01012">
    <property type="entry name" value="ETF"/>
    <property type="match status" value="1"/>
</dbReference>
<dbReference type="Gene3D" id="3.40.50.620">
    <property type="entry name" value="HUPs"/>
    <property type="match status" value="1"/>
</dbReference>
<evidence type="ECO:0000256" key="3">
    <source>
        <dbReference type="ARBA" id="ARBA00022982"/>
    </source>
</evidence>
<accession>A0A158KZP0</accession>
<dbReference type="Gene3D" id="3.40.50.1220">
    <property type="entry name" value="TPP-binding domain"/>
    <property type="match status" value="1"/>
</dbReference>
<dbReference type="InterPro" id="IPR029035">
    <property type="entry name" value="DHS-like_NAD/FAD-binding_dom"/>
</dbReference>
<sequence length="254" mass="26196">MSVLVIAEHDNQTLGAATPHAVTAATQLGSDIDVLVAGAQCANVAARAACIADVRRVIAVDAAHYRHALAGNLAALIVTLAGEYSRIVAPATTTAKNVMPRVAALLDVAQVSDVVAIRSANTFVHPIYAGNVLAAVRSPDPVKIVTVRTTAFAAAEREGGNGEIVTREAAAEARGARFVSQQLTRSARAELTSAQRVISGGRGMGAGEHFALLEDVADKLGAAVGASRAAVDAGFAPNDWWTACTSFSTRIFSR</sequence>
<dbReference type="InterPro" id="IPR014731">
    <property type="entry name" value="ETF_asu_C"/>
</dbReference>
<name>A0A158KZP0_9BURK</name>
<dbReference type="SMART" id="SM00893">
    <property type="entry name" value="ETF"/>
    <property type="match status" value="1"/>
</dbReference>
<dbReference type="PANTHER" id="PTHR43153">
    <property type="entry name" value="ELECTRON TRANSFER FLAVOPROTEIN ALPHA"/>
    <property type="match status" value="1"/>
</dbReference>
<evidence type="ECO:0000256" key="1">
    <source>
        <dbReference type="ARBA" id="ARBA00005817"/>
    </source>
</evidence>
<dbReference type="Pfam" id="PF00766">
    <property type="entry name" value="ETF_alpha"/>
    <property type="match status" value="1"/>
</dbReference>
<gene>
    <name evidence="5" type="ORF">AWB74_07775</name>
</gene>
<dbReference type="GO" id="GO:0009055">
    <property type="term" value="F:electron transfer activity"/>
    <property type="evidence" value="ECO:0007669"/>
    <property type="project" value="InterPro"/>
</dbReference>
<reference evidence="5" key="1">
    <citation type="submission" date="2016-01" db="EMBL/GenBank/DDBJ databases">
        <authorList>
            <person name="Peeters C."/>
        </authorList>
    </citation>
    <scope>NUCLEOTIDE SEQUENCE [LARGE SCALE GENOMIC DNA]</scope>
    <source>
        <strain evidence="5">LMG 29317</strain>
    </source>
</reference>
<feature type="domain" description="Electron transfer flavoprotein alpha/beta-subunit N-terminal" evidence="4">
    <location>
        <begin position="3"/>
        <end position="182"/>
    </location>
</feature>
<dbReference type="OrthoDB" id="9770286at2"/>
<dbReference type="GO" id="GO:0033539">
    <property type="term" value="P:fatty acid beta-oxidation using acyl-CoA dehydrogenase"/>
    <property type="evidence" value="ECO:0007669"/>
    <property type="project" value="TreeGrafter"/>
</dbReference>
<dbReference type="InterPro" id="IPR014729">
    <property type="entry name" value="Rossmann-like_a/b/a_fold"/>
</dbReference>
<dbReference type="GO" id="GO:0050660">
    <property type="term" value="F:flavin adenine dinucleotide binding"/>
    <property type="evidence" value="ECO:0007669"/>
    <property type="project" value="InterPro"/>
</dbReference>
<evidence type="ECO:0000313" key="5">
    <source>
        <dbReference type="EMBL" id="SAL86618.1"/>
    </source>
</evidence>
<dbReference type="CDD" id="cd01715">
    <property type="entry name" value="ETF_alpha"/>
    <property type="match status" value="1"/>
</dbReference>
<dbReference type="InterPro" id="IPR033947">
    <property type="entry name" value="ETF_alpha_N"/>
</dbReference>
<dbReference type="SUPFAM" id="SSF52402">
    <property type="entry name" value="Adenine nucleotide alpha hydrolases-like"/>
    <property type="match status" value="1"/>
</dbReference>
<dbReference type="InterPro" id="IPR014730">
    <property type="entry name" value="ETF_a/b_N"/>
</dbReference>
<comment type="caution">
    <text evidence="5">The sequence shown here is derived from an EMBL/GenBank/DDBJ whole genome shotgun (WGS) entry which is preliminary data.</text>
</comment>
<keyword evidence="3" id="KW-0249">Electron transport</keyword>
<protein>
    <submittedName>
        <fullName evidence="5">Electron transfer flavoprotein subunit alpha/beta</fullName>
    </submittedName>
</protein>
<comment type="similarity">
    <text evidence="1">Belongs to the ETF alpha-subunit/FixB family.</text>
</comment>
<keyword evidence="3" id="KW-0813">Transport</keyword>
<evidence type="ECO:0000259" key="4">
    <source>
        <dbReference type="SMART" id="SM00893"/>
    </source>
</evidence>
<dbReference type="FunFam" id="3.40.50.620:FF:000041">
    <property type="entry name" value="Electron transfer flavoprotein alpha subunit"/>
    <property type="match status" value="1"/>
</dbReference>
<evidence type="ECO:0000256" key="2">
    <source>
        <dbReference type="ARBA" id="ARBA00011355"/>
    </source>
</evidence>